<dbReference type="PANTHER" id="PTHR24276">
    <property type="entry name" value="POLYSERASE-RELATED"/>
    <property type="match status" value="1"/>
</dbReference>
<organism evidence="5 6">
    <name type="scientific">Nocardia albiluteola</name>
    <dbReference type="NCBI Taxonomy" id="2842303"/>
    <lineage>
        <taxon>Bacteria</taxon>
        <taxon>Bacillati</taxon>
        <taxon>Actinomycetota</taxon>
        <taxon>Actinomycetes</taxon>
        <taxon>Mycobacteriales</taxon>
        <taxon>Nocardiaceae</taxon>
        <taxon>Nocardia</taxon>
    </lineage>
</organism>
<dbReference type="InterPro" id="IPR001314">
    <property type="entry name" value="Peptidase_S1A"/>
</dbReference>
<evidence type="ECO:0000256" key="2">
    <source>
        <dbReference type="ARBA" id="ARBA00023157"/>
    </source>
</evidence>
<dbReference type="PANTHER" id="PTHR24276:SF98">
    <property type="entry name" value="FI18310P1-RELATED"/>
    <property type="match status" value="1"/>
</dbReference>
<evidence type="ECO:0000256" key="3">
    <source>
        <dbReference type="SAM" id="SignalP"/>
    </source>
</evidence>
<evidence type="ECO:0000313" key="5">
    <source>
        <dbReference type="EMBL" id="MBU3064843.1"/>
    </source>
</evidence>
<sequence>MHFPRSIAAVTAVAAIGLGTVTAGPATAVIGGHLVQASAYPWLAAIGSPAFPVRPSGQFCVGALIAPDKVLTAAHCAALAAPVPAALHVTFGRTDLTHGDGITVGVRAIRVDPEFRIGTFDSDLSFHHDLAILTLDTPVTRPTVRIAAPHGTRGTVVGWGATSEDDLLSNSLLRAATVPLTTDAACAAAYGAEFDPAEAFCAGSTTADTGEFDSGGPLLIGGALAGITSWAKGAAEAGFPTVYARVPPLDF</sequence>
<evidence type="ECO:0000313" key="6">
    <source>
        <dbReference type="Proteomes" id="UP000733379"/>
    </source>
</evidence>
<accession>A0ABS6B6L3</accession>
<name>A0ABS6B6L3_9NOCA</name>
<dbReference type="EMBL" id="JAHKNI010000008">
    <property type="protein sequence ID" value="MBU3064843.1"/>
    <property type="molecule type" value="Genomic_DNA"/>
</dbReference>
<dbReference type="PROSITE" id="PS00134">
    <property type="entry name" value="TRYPSIN_HIS"/>
    <property type="match status" value="1"/>
</dbReference>
<feature type="signal peptide" evidence="3">
    <location>
        <begin position="1"/>
        <end position="23"/>
    </location>
</feature>
<comment type="caution">
    <text evidence="5">The sequence shown here is derived from an EMBL/GenBank/DDBJ whole genome shotgun (WGS) entry which is preliminary data.</text>
</comment>
<dbReference type="Pfam" id="PF00089">
    <property type="entry name" value="Trypsin"/>
    <property type="match status" value="1"/>
</dbReference>
<evidence type="ECO:0000259" key="4">
    <source>
        <dbReference type="PROSITE" id="PS50240"/>
    </source>
</evidence>
<keyword evidence="5" id="KW-0378">Hydrolase</keyword>
<comment type="similarity">
    <text evidence="1">Belongs to the peptidase S1 family.</text>
</comment>
<reference evidence="5 6" key="1">
    <citation type="submission" date="2021-06" db="EMBL/GenBank/DDBJ databases">
        <title>Actinomycetes sequencing.</title>
        <authorList>
            <person name="Shan Q."/>
        </authorList>
    </citation>
    <scope>NUCLEOTIDE SEQUENCE [LARGE SCALE GENOMIC DNA]</scope>
    <source>
        <strain evidence="5 6">NEAU-G5</strain>
    </source>
</reference>
<dbReference type="RefSeq" id="WP_215920317.1">
    <property type="nucleotide sequence ID" value="NZ_JAHKNI010000008.1"/>
</dbReference>
<gene>
    <name evidence="5" type="ORF">KO481_25355</name>
</gene>
<dbReference type="GO" id="GO:0016787">
    <property type="term" value="F:hydrolase activity"/>
    <property type="evidence" value="ECO:0007669"/>
    <property type="project" value="UniProtKB-KW"/>
</dbReference>
<keyword evidence="3" id="KW-0732">Signal</keyword>
<feature type="domain" description="Peptidase S1" evidence="4">
    <location>
        <begin position="29"/>
        <end position="251"/>
    </location>
</feature>
<dbReference type="Gene3D" id="2.40.10.10">
    <property type="entry name" value="Trypsin-like serine proteases"/>
    <property type="match status" value="1"/>
</dbReference>
<dbReference type="InterPro" id="IPR018114">
    <property type="entry name" value="TRYPSIN_HIS"/>
</dbReference>
<protein>
    <submittedName>
        <fullName evidence="5">Trypsin-like serine protease</fullName>
        <ecNumber evidence="5">3.4.21.-</ecNumber>
    </submittedName>
</protein>
<dbReference type="SUPFAM" id="SSF50494">
    <property type="entry name" value="Trypsin-like serine proteases"/>
    <property type="match status" value="1"/>
</dbReference>
<proteinExistence type="inferred from homology"/>
<dbReference type="InterPro" id="IPR050430">
    <property type="entry name" value="Peptidase_S1"/>
</dbReference>
<dbReference type="SMART" id="SM00020">
    <property type="entry name" value="Tryp_SPc"/>
    <property type="match status" value="1"/>
</dbReference>
<dbReference type="InterPro" id="IPR043504">
    <property type="entry name" value="Peptidase_S1_PA_chymotrypsin"/>
</dbReference>
<dbReference type="InterPro" id="IPR009003">
    <property type="entry name" value="Peptidase_S1_PA"/>
</dbReference>
<feature type="chain" id="PRO_5046347359" evidence="3">
    <location>
        <begin position="24"/>
        <end position="251"/>
    </location>
</feature>
<keyword evidence="6" id="KW-1185">Reference proteome</keyword>
<keyword evidence="2" id="KW-1015">Disulfide bond</keyword>
<evidence type="ECO:0000256" key="1">
    <source>
        <dbReference type="ARBA" id="ARBA00007664"/>
    </source>
</evidence>
<dbReference type="PROSITE" id="PS50240">
    <property type="entry name" value="TRYPSIN_DOM"/>
    <property type="match status" value="1"/>
</dbReference>
<dbReference type="Proteomes" id="UP000733379">
    <property type="component" value="Unassembled WGS sequence"/>
</dbReference>
<dbReference type="InterPro" id="IPR001254">
    <property type="entry name" value="Trypsin_dom"/>
</dbReference>
<dbReference type="EC" id="3.4.21.-" evidence="5"/>
<dbReference type="PRINTS" id="PR00722">
    <property type="entry name" value="CHYMOTRYPSIN"/>
</dbReference>